<dbReference type="InterPro" id="IPR013785">
    <property type="entry name" value="Aldolase_TIM"/>
</dbReference>
<dbReference type="PANTHER" id="PTHR42894:SF1">
    <property type="entry name" value="N-(5'-PHOSPHORIBOSYL)ANTHRANILATE ISOMERASE"/>
    <property type="match status" value="1"/>
</dbReference>
<dbReference type="GO" id="GO:0016853">
    <property type="term" value="F:isomerase activity"/>
    <property type="evidence" value="ECO:0007669"/>
    <property type="project" value="UniProtKB-KW"/>
</dbReference>
<evidence type="ECO:0000256" key="6">
    <source>
        <dbReference type="ARBA" id="ARBA00022822"/>
    </source>
</evidence>
<dbReference type="RefSeq" id="WP_186982032.1">
    <property type="nucleotide sequence ID" value="NZ_JACOQH010000004.1"/>
</dbReference>
<comment type="caution">
    <text evidence="11">The sequence shown here is derived from an EMBL/GenBank/DDBJ whole genome shotgun (WGS) entry which is preliminary data.</text>
</comment>
<proteinExistence type="inferred from homology"/>
<keyword evidence="6 9" id="KW-0822">Tryptophan biosynthesis</keyword>
<evidence type="ECO:0000313" key="12">
    <source>
        <dbReference type="Proteomes" id="UP000621540"/>
    </source>
</evidence>
<dbReference type="EMBL" id="JACOQH010000004">
    <property type="protein sequence ID" value="MBC5753746.1"/>
    <property type="molecule type" value="Genomic_DNA"/>
</dbReference>
<dbReference type="InterPro" id="IPR011060">
    <property type="entry name" value="RibuloseP-bd_barrel"/>
</dbReference>
<comment type="catalytic activity">
    <reaction evidence="1 9">
        <text>N-(5-phospho-beta-D-ribosyl)anthranilate = 1-(2-carboxyphenylamino)-1-deoxy-D-ribulose 5-phosphate</text>
        <dbReference type="Rhea" id="RHEA:21540"/>
        <dbReference type="ChEBI" id="CHEBI:18277"/>
        <dbReference type="ChEBI" id="CHEBI:58613"/>
        <dbReference type="EC" id="5.3.1.24"/>
    </reaction>
</comment>
<evidence type="ECO:0000256" key="9">
    <source>
        <dbReference type="HAMAP-Rule" id="MF_00135"/>
    </source>
</evidence>
<evidence type="ECO:0000256" key="8">
    <source>
        <dbReference type="ARBA" id="ARBA00023235"/>
    </source>
</evidence>
<dbReference type="PANTHER" id="PTHR42894">
    <property type="entry name" value="N-(5'-PHOSPHORIBOSYL)ANTHRANILATE ISOMERASE"/>
    <property type="match status" value="1"/>
</dbReference>
<protein>
    <recommendedName>
        <fullName evidence="4 9">N-(5'-phosphoribosyl)anthranilate isomerase</fullName>
        <shortName evidence="9">PRAI</shortName>
        <ecNumber evidence="3 9">5.3.1.24</ecNumber>
    </recommendedName>
</protein>
<comment type="similarity">
    <text evidence="9">Belongs to the TrpF family.</text>
</comment>
<dbReference type="Pfam" id="PF00697">
    <property type="entry name" value="PRAI"/>
    <property type="match status" value="1"/>
</dbReference>
<keyword evidence="12" id="KW-1185">Reference proteome</keyword>
<keyword evidence="8 9" id="KW-0413">Isomerase</keyword>
<keyword evidence="7 9" id="KW-0057">Aromatic amino acid biosynthesis</keyword>
<dbReference type="InterPro" id="IPR044643">
    <property type="entry name" value="TrpF_fam"/>
</dbReference>
<accession>A0ABR7I9X0</accession>
<dbReference type="EC" id="5.3.1.24" evidence="3 9"/>
<dbReference type="HAMAP" id="MF_00135">
    <property type="entry name" value="PRAI"/>
    <property type="match status" value="1"/>
</dbReference>
<organism evidence="11 12">
    <name type="scientific">Roseburia yibonii</name>
    <dbReference type="NCBI Taxonomy" id="2763063"/>
    <lineage>
        <taxon>Bacteria</taxon>
        <taxon>Bacillati</taxon>
        <taxon>Bacillota</taxon>
        <taxon>Clostridia</taxon>
        <taxon>Lachnospirales</taxon>
        <taxon>Lachnospiraceae</taxon>
        <taxon>Roseburia</taxon>
    </lineage>
</organism>
<evidence type="ECO:0000259" key="10">
    <source>
        <dbReference type="Pfam" id="PF00697"/>
    </source>
</evidence>
<comment type="pathway">
    <text evidence="2 9">Amino-acid biosynthesis; L-tryptophan biosynthesis; L-tryptophan from chorismate: step 3/5.</text>
</comment>
<dbReference type="CDD" id="cd00405">
    <property type="entry name" value="PRAI"/>
    <property type="match status" value="1"/>
</dbReference>
<evidence type="ECO:0000256" key="5">
    <source>
        <dbReference type="ARBA" id="ARBA00022605"/>
    </source>
</evidence>
<evidence type="ECO:0000256" key="3">
    <source>
        <dbReference type="ARBA" id="ARBA00012572"/>
    </source>
</evidence>
<gene>
    <name evidence="9" type="primary">trpF</name>
    <name evidence="11" type="ORF">H8Z76_06850</name>
</gene>
<feature type="domain" description="N-(5'phosphoribosyl) anthranilate isomerase (PRAI)" evidence="10">
    <location>
        <begin position="13"/>
        <end position="212"/>
    </location>
</feature>
<evidence type="ECO:0000256" key="2">
    <source>
        <dbReference type="ARBA" id="ARBA00004664"/>
    </source>
</evidence>
<dbReference type="Gene3D" id="3.20.20.70">
    <property type="entry name" value="Aldolase class I"/>
    <property type="match status" value="1"/>
</dbReference>
<dbReference type="InterPro" id="IPR001240">
    <property type="entry name" value="PRAI_dom"/>
</dbReference>
<evidence type="ECO:0000256" key="1">
    <source>
        <dbReference type="ARBA" id="ARBA00001164"/>
    </source>
</evidence>
<keyword evidence="5 9" id="KW-0028">Amino-acid biosynthesis</keyword>
<evidence type="ECO:0000256" key="4">
    <source>
        <dbReference type="ARBA" id="ARBA00022272"/>
    </source>
</evidence>
<name>A0ABR7I9X0_9FIRM</name>
<dbReference type="Proteomes" id="UP000621540">
    <property type="component" value="Unassembled WGS sequence"/>
</dbReference>
<reference evidence="11 12" key="1">
    <citation type="submission" date="2020-08" db="EMBL/GenBank/DDBJ databases">
        <title>Genome public.</title>
        <authorList>
            <person name="Liu C."/>
            <person name="Sun Q."/>
        </authorList>
    </citation>
    <scope>NUCLEOTIDE SEQUENCE [LARGE SCALE GENOMIC DNA]</scope>
    <source>
        <strain evidence="11 12">BX0805</strain>
    </source>
</reference>
<evidence type="ECO:0000256" key="7">
    <source>
        <dbReference type="ARBA" id="ARBA00023141"/>
    </source>
</evidence>
<sequence>MEQKRAAKEKPGIKICGITTPEEAVYLNEAGVSYAGFVFFPKSKRNVTYEQAEKIFSGLDPSIKKVTVFVSPTLAEIQSAEEIGADILQIHGTLAQEIIKKSRHPIWRAVNIKSGTEFLEKEELFYDNITGIVVDGAQYGGGKTFDWSANGARLSVREQFADKAFILAGGLNSENVQTGISIFAPDIVDVSSGVENDNGIGKNRDKIMEFVRKVKEHE</sequence>
<evidence type="ECO:0000313" key="11">
    <source>
        <dbReference type="EMBL" id="MBC5753746.1"/>
    </source>
</evidence>
<dbReference type="SUPFAM" id="SSF51366">
    <property type="entry name" value="Ribulose-phoshate binding barrel"/>
    <property type="match status" value="1"/>
</dbReference>